<proteinExistence type="predicted"/>
<sequence>MAGCIHLCLLLRQAQDKQKWNNQPLSGFNSLFSNAACTNMYPISLFAYMTKYGEYGV</sequence>
<evidence type="ECO:0000313" key="2">
    <source>
        <dbReference type="Proteomes" id="UP000824633"/>
    </source>
</evidence>
<dbReference type="EMBL" id="AP024849">
    <property type="protein sequence ID" value="BCZ49059.1"/>
    <property type="molecule type" value="Genomic_DNA"/>
</dbReference>
<reference evidence="2" key="1">
    <citation type="submission" date="2021-07" db="EMBL/GenBank/DDBJ databases">
        <title>Complete genome sequencing of a Clostridium isolate.</title>
        <authorList>
            <person name="Ueki A."/>
            <person name="Tonouchi A."/>
        </authorList>
    </citation>
    <scope>NUCLEOTIDE SEQUENCE [LARGE SCALE GENOMIC DNA]</scope>
    <source>
        <strain evidence="2">C5S11</strain>
    </source>
</reference>
<evidence type="ECO:0000313" key="1">
    <source>
        <dbReference type="EMBL" id="BCZ49059.1"/>
    </source>
</evidence>
<dbReference type="Proteomes" id="UP000824633">
    <property type="component" value="Chromosome"/>
</dbReference>
<accession>A0ABN6J415</accession>
<name>A0ABN6J415_9CLOT</name>
<protein>
    <submittedName>
        <fullName evidence="1">Uncharacterized protein</fullName>
    </submittedName>
</protein>
<organism evidence="1 2">
    <name type="scientific">Clostridium gelidum</name>
    <dbReference type="NCBI Taxonomy" id="704125"/>
    <lineage>
        <taxon>Bacteria</taxon>
        <taxon>Bacillati</taxon>
        <taxon>Bacillota</taxon>
        <taxon>Clostridia</taxon>
        <taxon>Eubacteriales</taxon>
        <taxon>Clostridiaceae</taxon>
        <taxon>Clostridium</taxon>
    </lineage>
</organism>
<keyword evidence="2" id="KW-1185">Reference proteome</keyword>
<gene>
    <name evidence="1" type="ORF">psyc5s11_51260</name>
</gene>